<reference evidence="1" key="2">
    <citation type="journal article" date="2015" name="Data Brief">
        <title>Shoot transcriptome of the giant reed, Arundo donax.</title>
        <authorList>
            <person name="Barrero R.A."/>
            <person name="Guerrero F.D."/>
            <person name="Moolhuijzen P."/>
            <person name="Goolsby J.A."/>
            <person name="Tidwell J."/>
            <person name="Bellgard S.E."/>
            <person name="Bellgard M.I."/>
        </authorList>
    </citation>
    <scope>NUCLEOTIDE SEQUENCE</scope>
    <source>
        <tissue evidence="1">Shoot tissue taken approximately 20 cm above the soil surface</tissue>
    </source>
</reference>
<protein>
    <submittedName>
        <fullName evidence="1">Uncharacterized protein</fullName>
    </submittedName>
</protein>
<sequence>MAPRSPSCRVRYLP</sequence>
<dbReference type="EMBL" id="GBRH01263561">
    <property type="protein sequence ID" value="JAD34334.1"/>
    <property type="molecule type" value="Transcribed_RNA"/>
</dbReference>
<organism evidence="1">
    <name type="scientific">Arundo donax</name>
    <name type="common">Giant reed</name>
    <name type="synonym">Donax arundinaceus</name>
    <dbReference type="NCBI Taxonomy" id="35708"/>
    <lineage>
        <taxon>Eukaryota</taxon>
        <taxon>Viridiplantae</taxon>
        <taxon>Streptophyta</taxon>
        <taxon>Embryophyta</taxon>
        <taxon>Tracheophyta</taxon>
        <taxon>Spermatophyta</taxon>
        <taxon>Magnoliopsida</taxon>
        <taxon>Liliopsida</taxon>
        <taxon>Poales</taxon>
        <taxon>Poaceae</taxon>
        <taxon>PACMAD clade</taxon>
        <taxon>Arundinoideae</taxon>
        <taxon>Arundineae</taxon>
        <taxon>Arundo</taxon>
    </lineage>
</organism>
<name>A0A0A8Z4L3_ARUDO</name>
<proteinExistence type="predicted"/>
<accession>A0A0A8Z4L3</accession>
<reference evidence="1" key="1">
    <citation type="submission" date="2014-09" db="EMBL/GenBank/DDBJ databases">
        <authorList>
            <person name="Magalhaes I.L.F."/>
            <person name="Oliveira U."/>
            <person name="Santos F.R."/>
            <person name="Vidigal T.H.D.A."/>
            <person name="Brescovit A.D."/>
            <person name="Santos A.J."/>
        </authorList>
    </citation>
    <scope>NUCLEOTIDE SEQUENCE</scope>
    <source>
        <tissue evidence="1">Shoot tissue taken approximately 20 cm above the soil surface</tissue>
    </source>
</reference>
<evidence type="ECO:0000313" key="1">
    <source>
        <dbReference type="EMBL" id="JAD34334.1"/>
    </source>
</evidence>